<reference evidence="11 12" key="1">
    <citation type="journal article" date="2024" name="G3 (Bethesda)">
        <title>Genome assembly of Hibiscus sabdariffa L. provides insights into metabolisms of medicinal natural products.</title>
        <authorList>
            <person name="Kim T."/>
        </authorList>
    </citation>
    <scope>NUCLEOTIDE SEQUENCE [LARGE SCALE GENOMIC DNA]</scope>
    <source>
        <strain evidence="11">TK-2024</strain>
        <tissue evidence="11">Old leaves</tissue>
    </source>
</reference>
<dbReference type="InterPro" id="IPR019821">
    <property type="entry name" value="Kinesin_motor_CS"/>
</dbReference>
<keyword evidence="12" id="KW-1185">Reference proteome</keyword>
<feature type="binding site" evidence="6">
    <location>
        <begin position="97"/>
        <end position="104"/>
    </location>
    <ligand>
        <name>ATP</name>
        <dbReference type="ChEBI" id="CHEBI:30616"/>
    </ligand>
</feature>
<proteinExistence type="inferred from homology"/>
<protein>
    <recommendedName>
        <fullName evidence="7">Kinesin-like protein</fullName>
    </recommendedName>
</protein>
<feature type="compositionally biased region" description="Polar residues" evidence="9">
    <location>
        <begin position="721"/>
        <end position="733"/>
    </location>
</feature>
<evidence type="ECO:0000313" key="12">
    <source>
        <dbReference type="Proteomes" id="UP001396334"/>
    </source>
</evidence>
<dbReference type="Proteomes" id="UP001396334">
    <property type="component" value="Unassembled WGS sequence"/>
</dbReference>
<dbReference type="PANTHER" id="PTHR47968:SF54">
    <property type="entry name" value="KINESIN-LIKE PROTEIN NACK2"/>
    <property type="match status" value="1"/>
</dbReference>
<feature type="region of interest" description="Disordered" evidence="9">
    <location>
        <begin position="721"/>
        <end position="748"/>
    </location>
</feature>
<feature type="coiled-coil region" evidence="8">
    <location>
        <begin position="342"/>
        <end position="369"/>
    </location>
</feature>
<keyword evidence="8" id="KW-0175">Coiled coil</keyword>
<feature type="compositionally biased region" description="Basic and acidic residues" evidence="9">
    <location>
        <begin position="734"/>
        <end position="748"/>
    </location>
</feature>
<evidence type="ECO:0000256" key="1">
    <source>
        <dbReference type="ARBA" id="ARBA00007310"/>
    </source>
</evidence>
<dbReference type="InterPro" id="IPR036961">
    <property type="entry name" value="Kinesin_motor_dom_sf"/>
</dbReference>
<dbReference type="SUPFAM" id="SSF52540">
    <property type="entry name" value="P-loop containing nucleoside triphosphate hydrolases"/>
    <property type="match status" value="1"/>
</dbReference>
<dbReference type="InterPro" id="IPR021881">
    <property type="entry name" value="NACK_C"/>
</dbReference>
<evidence type="ECO:0000256" key="4">
    <source>
        <dbReference type="ARBA" id="ARBA00022840"/>
    </source>
</evidence>
<dbReference type="PROSITE" id="PS50067">
    <property type="entry name" value="KINESIN_MOTOR_2"/>
    <property type="match status" value="1"/>
</dbReference>
<dbReference type="SMART" id="SM00129">
    <property type="entry name" value="KISc"/>
    <property type="match status" value="1"/>
</dbReference>
<feature type="domain" description="Kinesin motor" evidence="10">
    <location>
        <begin position="13"/>
        <end position="333"/>
    </location>
</feature>
<accession>A0ABR2PKS8</accession>
<dbReference type="InterPro" id="IPR027417">
    <property type="entry name" value="P-loop_NTPase"/>
</dbReference>
<dbReference type="EMBL" id="JBBPBN010000057">
    <property type="protein sequence ID" value="KAK8989019.1"/>
    <property type="molecule type" value="Genomic_DNA"/>
</dbReference>
<evidence type="ECO:0000313" key="11">
    <source>
        <dbReference type="EMBL" id="KAK8989019.1"/>
    </source>
</evidence>
<dbReference type="Pfam" id="PF11995">
    <property type="entry name" value="DUF3490"/>
    <property type="match status" value="1"/>
</dbReference>
<sequence>MNEEWQIQEQGERIFVSIRIRPLKDKARNRIRYWECLNNDTILFKHSLPERGMLPASYTFDRVFDSGCDTARVYEEGARHIALSVLEGINSSIFAYGQTSSGKTYTMRGITEYAVADIYDCIEKNGEREFSVKFCAMEIYNEAVRDLLSTDSYPLRVLDDPERGTVVEKLTEVTLRNREHLHELLAICEAQRQIGETSLNETSSRSHQILRLTIESCARQYAGARNSNILAASVNFVDLAGSERASQTLSAGARLKEGCHINRSLLTLGTVIRKLSKGRTGHIPYRDSKLTRILQNALGGNARTAIICTMSPERAHVEQSRNTLLFANCAKQVRTNAQVNLIMSDKALVKQLQRELAKLEKEMRSLGSSTVKGDTAAVMKEKEQLIGQMTKEIEVLTWQRDCAQSQVENLLLSVKEVQMLKRSSNSSEVTKAPCMVDEDDIYLELDEDPEEDFLLDGMTPKFFGPDPCKGWEISEKLDQEFEDSYKEVHCVEIEDSRNTMNEQEGKLTATEVLLQKTGADESNDFSHDPEKKQGKLDMIITTNDNVVSSPKTEDLQPSPVCNDKTYKGLKQKIHELQRTVNFLVNTQHQDQSPSFPDTSNSCSRNLCRSKSCRAVVTTALSSAYFEKVHPHDESTPPSAGVEKDFLEESRSTGLYEMLSEVKNENDNGGGETIPQRNSRTSSASSGSGETSSLKDLNMEDNNFLPRPWKSISDDAWGRISTSSVSTAGGSETKQSSEKQTDNKEIIKGESEFEMEEIVKAESEFEEKQRKIVELWDACRVSLIHRSYFIQLFKGDPSDCLYLEIELRRLLHLKDSSSSESEKELMRERGMLSKEIRGKHKKQREQLYKKWGIDLNTKQRSVRLAQLVWTDTKDMVHVKESAALIAEVLGFVEQGRTHNEGVGCILPPLLSRRSHRRLSLPFLF</sequence>
<comment type="similarity">
    <text evidence="1">Belongs to the TRAFAC class myosin-kinesin ATPase superfamily. Kinesin family. KIN-7 subfamily.</text>
</comment>
<keyword evidence="4 6" id="KW-0067">ATP-binding</keyword>
<keyword evidence="5 6" id="KW-0505">Motor protein</keyword>
<evidence type="ECO:0000256" key="2">
    <source>
        <dbReference type="ARBA" id="ARBA00022701"/>
    </source>
</evidence>
<dbReference type="PANTHER" id="PTHR47968">
    <property type="entry name" value="CENTROMERE PROTEIN E"/>
    <property type="match status" value="1"/>
</dbReference>
<feature type="compositionally biased region" description="Low complexity" evidence="9">
    <location>
        <begin position="678"/>
        <end position="691"/>
    </location>
</feature>
<feature type="region of interest" description="Disordered" evidence="9">
    <location>
        <begin position="662"/>
        <end position="699"/>
    </location>
</feature>
<dbReference type="Gene3D" id="3.40.850.10">
    <property type="entry name" value="Kinesin motor domain"/>
    <property type="match status" value="1"/>
</dbReference>
<dbReference type="CDD" id="cd01374">
    <property type="entry name" value="KISc_CENP_E"/>
    <property type="match status" value="1"/>
</dbReference>
<dbReference type="PRINTS" id="PR00380">
    <property type="entry name" value="KINESINHEAVY"/>
</dbReference>
<dbReference type="PROSITE" id="PS00411">
    <property type="entry name" value="KINESIN_MOTOR_1"/>
    <property type="match status" value="1"/>
</dbReference>
<evidence type="ECO:0000256" key="8">
    <source>
        <dbReference type="SAM" id="Coils"/>
    </source>
</evidence>
<keyword evidence="3 6" id="KW-0547">Nucleotide-binding</keyword>
<dbReference type="Pfam" id="PF00225">
    <property type="entry name" value="Kinesin"/>
    <property type="match status" value="1"/>
</dbReference>
<evidence type="ECO:0000256" key="9">
    <source>
        <dbReference type="SAM" id="MobiDB-lite"/>
    </source>
</evidence>
<name>A0ABR2PKS8_9ROSI</name>
<evidence type="ECO:0000256" key="7">
    <source>
        <dbReference type="RuleBase" id="RU000394"/>
    </source>
</evidence>
<evidence type="ECO:0000259" key="10">
    <source>
        <dbReference type="PROSITE" id="PS50067"/>
    </source>
</evidence>
<gene>
    <name evidence="11" type="ORF">V6N11_030387</name>
</gene>
<evidence type="ECO:0000256" key="5">
    <source>
        <dbReference type="ARBA" id="ARBA00023175"/>
    </source>
</evidence>
<keyword evidence="2 7" id="KW-0493">Microtubule</keyword>
<dbReference type="InterPro" id="IPR027640">
    <property type="entry name" value="Kinesin-like_fam"/>
</dbReference>
<evidence type="ECO:0000256" key="6">
    <source>
        <dbReference type="PROSITE-ProRule" id="PRU00283"/>
    </source>
</evidence>
<comment type="caution">
    <text evidence="11">The sequence shown here is derived from an EMBL/GenBank/DDBJ whole genome shotgun (WGS) entry which is preliminary data.</text>
</comment>
<evidence type="ECO:0000256" key="3">
    <source>
        <dbReference type="ARBA" id="ARBA00022741"/>
    </source>
</evidence>
<organism evidence="11 12">
    <name type="scientific">Hibiscus sabdariffa</name>
    <name type="common">roselle</name>
    <dbReference type="NCBI Taxonomy" id="183260"/>
    <lineage>
        <taxon>Eukaryota</taxon>
        <taxon>Viridiplantae</taxon>
        <taxon>Streptophyta</taxon>
        <taxon>Embryophyta</taxon>
        <taxon>Tracheophyta</taxon>
        <taxon>Spermatophyta</taxon>
        <taxon>Magnoliopsida</taxon>
        <taxon>eudicotyledons</taxon>
        <taxon>Gunneridae</taxon>
        <taxon>Pentapetalae</taxon>
        <taxon>rosids</taxon>
        <taxon>malvids</taxon>
        <taxon>Malvales</taxon>
        <taxon>Malvaceae</taxon>
        <taxon>Malvoideae</taxon>
        <taxon>Hibiscus</taxon>
    </lineage>
</organism>
<dbReference type="InterPro" id="IPR001752">
    <property type="entry name" value="Kinesin_motor_dom"/>
</dbReference>